<evidence type="ECO:0000259" key="24">
    <source>
        <dbReference type="PROSITE" id="PS50144"/>
    </source>
</evidence>
<dbReference type="InterPro" id="IPR042097">
    <property type="entry name" value="Aminopeptidase_N-like_N_sf"/>
</dbReference>
<feature type="domain" description="BTB" evidence="23">
    <location>
        <begin position="195"/>
        <end position="257"/>
    </location>
</feature>
<keyword evidence="12 20" id="KW-0862">Zinc</keyword>
<dbReference type="Gene3D" id="1.25.50.20">
    <property type="match status" value="2"/>
</dbReference>
<dbReference type="InterPro" id="IPR001930">
    <property type="entry name" value="Peptidase_M1"/>
</dbReference>
<dbReference type="Pfam" id="PF00651">
    <property type="entry name" value="BTB"/>
    <property type="match status" value="1"/>
</dbReference>
<dbReference type="InterPro" id="IPR011333">
    <property type="entry name" value="SKP1/BTB/POZ_sf"/>
</dbReference>
<dbReference type="InterPro" id="IPR027268">
    <property type="entry name" value="Peptidase_M4/M1_CTD_sf"/>
</dbReference>
<evidence type="ECO:0000313" key="26">
    <source>
        <dbReference type="Proteomes" id="UP000092460"/>
    </source>
</evidence>
<dbReference type="GO" id="GO:0005615">
    <property type="term" value="C:extracellular space"/>
    <property type="evidence" value="ECO:0007669"/>
    <property type="project" value="TreeGrafter"/>
</dbReference>
<dbReference type="STRING" id="67801.A0A1B0BN06"/>
<evidence type="ECO:0000256" key="8">
    <source>
        <dbReference type="ARBA" id="ARBA00022692"/>
    </source>
</evidence>
<evidence type="ECO:0000256" key="20">
    <source>
        <dbReference type="PIRSR" id="PIRSR634016-3"/>
    </source>
</evidence>
<dbReference type="GO" id="GO:0006508">
    <property type="term" value="P:proteolysis"/>
    <property type="evidence" value="ECO:0007669"/>
    <property type="project" value="UniProtKB-KW"/>
</dbReference>
<reference evidence="25" key="2">
    <citation type="submission" date="2020-05" db="UniProtKB">
        <authorList>
            <consortium name="EnsemblMetazoa"/>
        </authorList>
    </citation>
    <scope>IDENTIFICATION</scope>
    <source>
        <strain evidence="25">IAEA</strain>
    </source>
</reference>
<evidence type="ECO:0000256" key="14">
    <source>
        <dbReference type="ARBA" id="ARBA00022989"/>
    </source>
</evidence>
<dbReference type="EMBL" id="JXJN01017131">
    <property type="status" value="NOT_ANNOTATED_CDS"/>
    <property type="molecule type" value="Genomic_DNA"/>
</dbReference>
<dbReference type="Gene3D" id="1.10.390.10">
    <property type="entry name" value="Neutral Protease Domain 2"/>
    <property type="match status" value="1"/>
</dbReference>
<feature type="binding site" evidence="20">
    <location>
        <position position="821"/>
    </location>
    <ligand>
        <name>Zn(2+)</name>
        <dbReference type="ChEBI" id="CHEBI:29105"/>
        <note>catalytic</note>
    </ligand>
</feature>
<accession>A0A1B0BN06</accession>
<keyword evidence="11" id="KW-0378">Hydrolase</keyword>
<comment type="subcellular location">
    <subcellularLocation>
        <location evidence="2">Cell membrane</location>
        <topology evidence="2">Lipid-anchor</topology>
        <topology evidence="2">GPI-anchor</topology>
    </subcellularLocation>
    <subcellularLocation>
        <location evidence="1">Membrane</location>
        <topology evidence="1">Single-pass type II membrane protein</topology>
    </subcellularLocation>
</comment>
<dbReference type="InterPro" id="IPR002083">
    <property type="entry name" value="MATH/TRAF_dom"/>
</dbReference>
<comment type="similarity">
    <text evidence="3">Belongs to the peptidase M1 family.</text>
</comment>
<evidence type="ECO:0000256" key="22">
    <source>
        <dbReference type="SAM" id="Phobius"/>
    </source>
</evidence>
<keyword evidence="4" id="KW-0031">Aminopeptidase</keyword>
<dbReference type="CDD" id="cd09601">
    <property type="entry name" value="M1_APN-Q_like"/>
    <property type="match status" value="1"/>
</dbReference>
<dbReference type="InterPro" id="IPR050344">
    <property type="entry name" value="Peptidase_M1_aminopeptidases"/>
</dbReference>
<evidence type="ECO:0000259" key="23">
    <source>
        <dbReference type="PROSITE" id="PS50097"/>
    </source>
</evidence>
<evidence type="ECO:0000256" key="16">
    <source>
        <dbReference type="ARBA" id="ARBA00023136"/>
    </source>
</evidence>
<evidence type="ECO:0000256" key="15">
    <source>
        <dbReference type="ARBA" id="ARBA00023049"/>
    </source>
</evidence>
<keyword evidence="18" id="KW-0449">Lipoprotein</keyword>
<feature type="binding site" evidence="20">
    <location>
        <position position="802"/>
    </location>
    <ligand>
        <name>Zn(2+)</name>
        <dbReference type="ChEBI" id="CHEBI:29105"/>
        <note>catalytic</note>
    </ligand>
</feature>
<evidence type="ECO:0000256" key="2">
    <source>
        <dbReference type="ARBA" id="ARBA00004609"/>
    </source>
</evidence>
<dbReference type="Pfam" id="PF22486">
    <property type="entry name" value="MATH_2"/>
    <property type="match status" value="1"/>
</dbReference>
<dbReference type="Gene3D" id="2.60.210.10">
    <property type="entry name" value="Apoptosis, Tumor Necrosis Factor Receptor Associated Protein 2, Chain A"/>
    <property type="match status" value="1"/>
</dbReference>
<feature type="domain" description="MATH" evidence="24">
    <location>
        <begin position="45"/>
        <end position="171"/>
    </location>
</feature>
<feature type="binding site" evidence="20">
    <location>
        <position position="798"/>
    </location>
    <ligand>
        <name>Zn(2+)</name>
        <dbReference type="ChEBI" id="CHEBI:29105"/>
        <note>catalytic</note>
    </ligand>
</feature>
<keyword evidence="6" id="KW-0336">GPI-anchor</keyword>
<dbReference type="VEuPathDB" id="VectorBase:GPPI035209"/>
<dbReference type="Gene3D" id="2.60.40.1730">
    <property type="entry name" value="tricorn interacting facor f3 domain"/>
    <property type="match status" value="1"/>
</dbReference>
<comment type="cofactor">
    <cofactor evidence="20">
        <name>Zn(2+)</name>
        <dbReference type="ChEBI" id="CHEBI:29105"/>
    </cofactor>
    <text evidence="20">Binds 1 zinc ion per subunit.</text>
</comment>
<evidence type="ECO:0000313" key="25">
    <source>
        <dbReference type="EnsemblMetazoa" id="GPPI035209-PA"/>
    </source>
</evidence>
<dbReference type="SUPFAM" id="SSF63737">
    <property type="entry name" value="Leukotriene A4 hydrolase N-terminal domain"/>
    <property type="match status" value="1"/>
</dbReference>
<dbReference type="GO" id="GO:0008270">
    <property type="term" value="F:zinc ion binding"/>
    <property type="evidence" value="ECO:0007669"/>
    <property type="project" value="InterPro"/>
</dbReference>
<evidence type="ECO:0000256" key="18">
    <source>
        <dbReference type="ARBA" id="ARBA00023288"/>
    </source>
</evidence>
<evidence type="ECO:0000256" key="3">
    <source>
        <dbReference type="ARBA" id="ARBA00010136"/>
    </source>
</evidence>
<evidence type="ECO:0000256" key="10">
    <source>
        <dbReference type="ARBA" id="ARBA00022729"/>
    </source>
</evidence>
<dbReference type="Gene3D" id="3.30.710.10">
    <property type="entry name" value="Potassium Channel Kv1.1, Chain A"/>
    <property type="match status" value="1"/>
</dbReference>
<dbReference type="Gene3D" id="2.60.40.1910">
    <property type="match status" value="1"/>
</dbReference>
<dbReference type="SUPFAM" id="SSF55486">
    <property type="entry name" value="Metalloproteases ('zincins'), catalytic domain"/>
    <property type="match status" value="1"/>
</dbReference>
<dbReference type="Pfam" id="PF01433">
    <property type="entry name" value="Peptidase_M1"/>
    <property type="match status" value="1"/>
</dbReference>
<dbReference type="PRINTS" id="PR00756">
    <property type="entry name" value="ALADIPTASE"/>
</dbReference>
<feature type="transmembrane region" description="Helical" evidence="22">
    <location>
        <begin position="1342"/>
        <end position="1358"/>
    </location>
</feature>
<dbReference type="InterPro" id="IPR034016">
    <property type="entry name" value="M1_APN-typ"/>
</dbReference>
<keyword evidence="10" id="KW-0732">Signal</keyword>
<dbReference type="GO" id="GO:0005886">
    <property type="term" value="C:plasma membrane"/>
    <property type="evidence" value="ECO:0007669"/>
    <property type="project" value="UniProtKB-SubCell"/>
</dbReference>
<dbReference type="Gene3D" id="6.20.250.50">
    <property type="match status" value="1"/>
</dbReference>
<evidence type="ECO:0000256" key="4">
    <source>
        <dbReference type="ARBA" id="ARBA00022438"/>
    </source>
</evidence>
<evidence type="ECO:0000256" key="6">
    <source>
        <dbReference type="ARBA" id="ARBA00022622"/>
    </source>
</evidence>
<evidence type="ECO:0000256" key="19">
    <source>
        <dbReference type="PIRSR" id="PIRSR634016-1"/>
    </source>
</evidence>
<evidence type="ECO:0000256" key="17">
    <source>
        <dbReference type="ARBA" id="ARBA00023180"/>
    </source>
</evidence>
<feature type="active site" description="Proton acceptor" evidence="19">
    <location>
        <position position="799"/>
    </location>
</feature>
<keyword evidence="26" id="KW-1185">Reference proteome</keyword>
<keyword evidence="5" id="KW-1003">Cell membrane</keyword>
<dbReference type="Gene3D" id="6.10.250.3030">
    <property type="match status" value="1"/>
</dbReference>
<dbReference type="FunFam" id="1.10.390.10:FF:000013">
    <property type="entry name" value="Aminopeptidase N"/>
    <property type="match status" value="1"/>
</dbReference>
<proteinExistence type="inferred from homology"/>
<dbReference type="GO" id="GO:0098552">
    <property type="term" value="C:side of membrane"/>
    <property type="evidence" value="ECO:0007669"/>
    <property type="project" value="UniProtKB-KW"/>
</dbReference>
<dbReference type="InterPro" id="IPR014782">
    <property type="entry name" value="Peptidase_M1_dom"/>
</dbReference>
<evidence type="ECO:0000256" key="21">
    <source>
        <dbReference type="PIRSR" id="PIRSR634016-4"/>
    </source>
</evidence>
<dbReference type="FunFam" id="2.60.40.1730:FF:000012">
    <property type="entry name" value="Aminopeptidase N"/>
    <property type="match status" value="1"/>
</dbReference>
<dbReference type="InterPro" id="IPR045357">
    <property type="entry name" value="Aminopeptidase_N-like_N"/>
</dbReference>
<dbReference type="InterPro" id="IPR024571">
    <property type="entry name" value="ERAP1-like_C_dom"/>
</dbReference>
<feature type="transmembrane region" description="Helical" evidence="22">
    <location>
        <begin position="1370"/>
        <end position="1395"/>
    </location>
</feature>
<evidence type="ECO:0000256" key="12">
    <source>
        <dbReference type="ARBA" id="ARBA00022833"/>
    </source>
</evidence>
<reference evidence="26" key="1">
    <citation type="submission" date="2015-01" db="EMBL/GenBank/DDBJ databases">
        <authorList>
            <person name="Aksoy S."/>
            <person name="Warren W."/>
            <person name="Wilson R.K."/>
        </authorList>
    </citation>
    <scope>NUCLEOTIDE SEQUENCE [LARGE SCALE GENOMIC DNA]</scope>
    <source>
        <strain evidence="26">IAEA</strain>
    </source>
</reference>
<evidence type="ECO:0000256" key="7">
    <source>
        <dbReference type="ARBA" id="ARBA00022670"/>
    </source>
</evidence>
<dbReference type="PROSITE" id="PS50144">
    <property type="entry name" value="MATH"/>
    <property type="match status" value="1"/>
</dbReference>
<dbReference type="GO" id="GO:0043171">
    <property type="term" value="P:peptide catabolic process"/>
    <property type="evidence" value="ECO:0007669"/>
    <property type="project" value="TreeGrafter"/>
</dbReference>
<keyword evidence="7" id="KW-0645">Protease</keyword>
<protein>
    <recommendedName>
        <fullName evidence="27">Aminopeptidase N</fullName>
    </recommendedName>
</protein>
<sequence length="1396" mass="160776">MINSHFVIPNSEACLNLKARNNTMSSADSNSVNASYGHTEVKVDKSVFTWTIGNFSIWCNDMAEIREGLVSPTFSSGPNDKLKWYLELDVADEKQLSLYLCCITVPAKAAFNFTILNLKKEQENVCRSTEVDHFGEKSAGCGYRRFINLNTLLNEAKDLLPGGKLTIVCEISESTVTDDKLSEDFDDLFTNHEFSDVTFAVSEHEIKAHKTILAARSKVFAAMFEHKMVENKLSRVVITDIDHEVLNEMLRFMYIGKAPNLYEMTHGLLAAADKYALEDLKGMCENALNVTLSVETAVETLVSAHLYTTSQLKAQTIAFIKTHITDVMQTQAWQDAIRAHPDLIVEQSLASLLYKTITKRITTKTSSLLFYFVVGCNSTEPILDTTVVLNKKLSPFVEYLKSSDLPNLFAIDREQAACEDHIYRRVIELISIVRFFFGENFLNLLHSKMLQSYIGVIVKVLLIAIFSSCCAVKPSTRSRFTNYTHYRLPESLKPEHYTLKIVTLLDPLHLTFVGEVIIRFQVLIGTGNITLHARNLTIDENSIELIKYDYEQSTRYAIDAVRVMDEHDYYIIHSCLALLRGETYALKLAFRGPLNQLLHGYYQSSYMDKVTNETKWMSITQFEPAYARTAFPCFDEPNFRAKFKIWLGHQESLVALSNMPLAKQEKMYLGSNETDNYVWSIFEETVPIPTYLVAYSVNNFTYKLSGNYGVKFYTWCRPDIINECEFAAQIAPELYKFFESLLAVPLPFTKMNQLSVPNFGALAMENWGLITYRESSLLFSSNISSEMSRQRLAALVAHELAHQWFGNAVTLKWWSDIWMNEGFATYMSILGVHHLNSNWNYLQVESMNNILDVFEYDAQINSHALTQAVKSTTQITGRFDSLSYKKGAMLLRMLHMIVGDDAFLSGIRQYLSKFLYTADNYGSLWNSFSIMAHTYQRRNDIKVVLHSWTSQAGYPLVKVIRNYSNGNAYVTQQRFFLNSSQAKNATKRCWWIPITLASASRLEFYKLRPSYWLECKKDKENINITLNDMAEKGDWIIFNVQMLGLYRVTYDAENWALLNRTLNSNKYTQIHVLNRAQLIDDSLSLAWAGYINYRITLDILNYLQYEKDYLPWRTALRGFIKLDNILKGYEKTYKLFTNFLKYLILPTYNTLHGLNIIGLVIWKLMIALTVYSTAIKYGNQSDWEFLWQYLQESNIIVSEQRTIIQALSCSRNKTTLSNFLDLIFNNTKYIHRQDSAAAFESIARNKIGFPIAKDYFFEHFDQLREYYGTISKDVINSILSLARQVASMEHNIGILEFLAKKRDIFQHSWRTILSAVEITRLNIGWPYTGYYKLTVFATNTNSSTLAIIIIYSFFLIKFESNALRANVSTVVYILFFSLSELSIYFFFFSCIQNLYF</sequence>
<evidence type="ECO:0008006" key="27">
    <source>
        <dbReference type="Google" id="ProtNLM"/>
    </source>
</evidence>
<evidence type="ECO:0000256" key="5">
    <source>
        <dbReference type="ARBA" id="ARBA00022475"/>
    </source>
</evidence>
<dbReference type="FunFam" id="2.60.40.1910:FF:000008">
    <property type="entry name" value="Aminopeptidase"/>
    <property type="match status" value="1"/>
</dbReference>
<evidence type="ECO:0000256" key="1">
    <source>
        <dbReference type="ARBA" id="ARBA00004606"/>
    </source>
</evidence>
<feature type="site" description="Transition state stabilizer" evidence="21">
    <location>
        <position position="884"/>
    </location>
</feature>
<dbReference type="PROSITE" id="PS50097">
    <property type="entry name" value="BTB"/>
    <property type="match status" value="1"/>
</dbReference>
<evidence type="ECO:0000256" key="11">
    <source>
        <dbReference type="ARBA" id="ARBA00022801"/>
    </source>
</evidence>
<dbReference type="EnsemblMetazoa" id="GPPI035209-RA">
    <property type="protein sequence ID" value="GPPI035209-PA"/>
    <property type="gene ID" value="GPPI035209"/>
</dbReference>
<dbReference type="SMART" id="SM00225">
    <property type="entry name" value="BTB"/>
    <property type="match status" value="1"/>
</dbReference>
<dbReference type="GO" id="GO:0042277">
    <property type="term" value="F:peptide binding"/>
    <property type="evidence" value="ECO:0007669"/>
    <property type="project" value="TreeGrafter"/>
</dbReference>
<evidence type="ECO:0000256" key="9">
    <source>
        <dbReference type="ARBA" id="ARBA00022723"/>
    </source>
</evidence>
<dbReference type="GO" id="GO:0005737">
    <property type="term" value="C:cytoplasm"/>
    <property type="evidence" value="ECO:0007669"/>
    <property type="project" value="TreeGrafter"/>
</dbReference>
<keyword evidence="16 22" id="KW-0472">Membrane</keyword>
<dbReference type="Proteomes" id="UP000092460">
    <property type="component" value="Unassembled WGS sequence"/>
</dbReference>
<dbReference type="FunFam" id="3.30.710.10:FF:000159">
    <property type="entry name" value="Speckle-type POZ protein B"/>
    <property type="match status" value="1"/>
</dbReference>
<dbReference type="InterPro" id="IPR000210">
    <property type="entry name" value="BTB/POZ_dom"/>
</dbReference>
<dbReference type="SUPFAM" id="SSF49599">
    <property type="entry name" value="TRAF domain-like"/>
    <property type="match status" value="1"/>
</dbReference>
<keyword evidence="17" id="KW-0325">Glycoprotein</keyword>
<dbReference type="Pfam" id="PF11838">
    <property type="entry name" value="ERAP1_C"/>
    <property type="match status" value="2"/>
</dbReference>
<keyword evidence="15" id="KW-0482">Metalloprotease</keyword>
<dbReference type="InterPro" id="IPR008974">
    <property type="entry name" value="TRAF-like"/>
</dbReference>
<dbReference type="Pfam" id="PF17900">
    <property type="entry name" value="Peptidase_M1_N"/>
    <property type="match status" value="1"/>
</dbReference>
<dbReference type="GO" id="GO:0070006">
    <property type="term" value="F:metalloaminopeptidase activity"/>
    <property type="evidence" value="ECO:0007669"/>
    <property type="project" value="TreeGrafter"/>
</dbReference>
<name>A0A1B0BN06_9MUSC</name>
<keyword evidence="13" id="KW-0735">Signal-anchor</keyword>
<organism evidence="25 26">
    <name type="scientific">Glossina palpalis gambiensis</name>
    <dbReference type="NCBI Taxonomy" id="67801"/>
    <lineage>
        <taxon>Eukaryota</taxon>
        <taxon>Metazoa</taxon>
        <taxon>Ecdysozoa</taxon>
        <taxon>Arthropoda</taxon>
        <taxon>Hexapoda</taxon>
        <taxon>Insecta</taxon>
        <taxon>Pterygota</taxon>
        <taxon>Neoptera</taxon>
        <taxon>Endopterygota</taxon>
        <taxon>Diptera</taxon>
        <taxon>Brachycera</taxon>
        <taxon>Muscomorpha</taxon>
        <taxon>Hippoboscoidea</taxon>
        <taxon>Glossinidae</taxon>
        <taxon>Glossina</taxon>
    </lineage>
</organism>
<dbReference type="SUPFAM" id="SSF54695">
    <property type="entry name" value="POZ domain"/>
    <property type="match status" value="1"/>
</dbReference>
<dbReference type="PANTHER" id="PTHR11533:SF253">
    <property type="entry name" value="AMINOPEPTIDASE-RELATED"/>
    <property type="match status" value="1"/>
</dbReference>
<dbReference type="PANTHER" id="PTHR11533">
    <property type="entry name" value="PROTEASE M1 ZINC METALLOPROTEASE"/>
    <property type="match status" value="1"/>
</dbReference>
<keyword evidence="8 22" id="KW-0812">Transmembrane</keyword>
<keyword evidence="14 22" id="KW-1133">Transmembrane helix</keyword>
<keyword evidence="9 20" id="KW-0479">Metal-binding</keyword>
<evidence type="ECO:0000256" key="13">
    <source>
        <dbReference type="ARBA" id="ARBA00022968"/>
    </source>
</evidence>